<organism evidence="3 4">
    <name type="scientific">Pseudozyma antarctica (strain T-34)</name>
    <name type="common">Yeast</name>
    <name type="synonym">Candida antarctica</name>
    <dbReference type="NCBI Taxonomy" id="1151754"/>
    <lineage>
        <taxon>Eukaryota</taxon>
        <taxon>Fungi</taxon>
        <taxon>Dikarya</taxon>
        <taxon>Basidiomycota</taxon>
        <taxon>Ustilaginomycotina</taxon>
        <taxon>Ustilaginomycetes</taxon>
        <taxon>Ustilaginales</taxon>
        <taxon>Ustilaginaceae</taxon>
        <taxon>Moesziomyces</taxon>
    </lineage>
</organism>
<proteinExistence type="predicted"/>
<dbReference type="PANTHER" id="PTHR22958:SF1">
    <property type="entry name" value="GLYCEROPHOSPHOCHOLINE PHOSPHODIESTERASE GPCPD1"/>
    <property type="match status" value="1"/>
</dbReference>
<feature type="non-terminal residue" evidence="3">
    <location>
        <position position="1"/>
    </location>
</feature>
<dbReference type="Proteomes" id="UP000011976">
    <property type="component" value="Unassembled WGS sequence"/>
</dbReference>
<dbReference type="Gene3D" id="3.20.20.190">
    <property type="entry name" value="Phosphatidylinositol (PI) phosphodiesterase"/>
    <property type="match status" value="1"/>
</dbReference>
<dbReference type="InterPro" id="IPR051578">
    <property type="entry name" value="GDPD"/>
</dbReference>
<evidence type="ECO:0000313" key="3">
    <source>
        <dbReference type="EMBL" id="GAC76161.1"/>
    </source>
</evidence>
<protein>
    <submittedName>
        <fullName evidence="3">Predicted starch-binding protein</fullName>
    </submittedName>
</protein>
<dbReference type="SUPFAM" id="SSF51695">
    <property type="entry name" value="PLC-like phosphodiesterases"/>
    <property type="match status" value="1"/>
</dbReference>
<evidence type="ECO:0000256" key="1">
    <source>
        <dbReference type="ARBA" id="ARBA00022801"/>
    </source>
</evidence>
<dbReference type="Pfam" id="PF03009">
    <property type="entry name" value="GDPD"/>
    <property type="match status" value="1"/>
</dbReference>
<dbReference type="InterPro" id="IPR030395">
    <property type="entry name" value="GP_PDE_dom"/>
</dbReference>
<feature type="domain" description="GP-PDE" evidence="2">
    <location>
        <begin position="1"/>
        <end position="263"/>
    </location>
</feature>
<sequence>EYVRVVVQVTKDAVAVVWPHAFIPLSGVEVYVGSVRADELLGVAKQTHHLLEWTAAQAAQASWSEWQTALQTSVCTLETLLALLPVSVGIDLDVMYPSTAEVRANAGMPKMEVNQLVDTILHTVYAAGTSNREQSRKILFSSRSPTVCTALNWKQPNYAVFFASYCGIDGEASGQGVLRASTRHETDARRESMGEAVRFAKSNNLLGVMVDVALLNHVPHVVESVKASGLLLITIGKFVRPAKLAELPDVDGEACDGIVICKS</sequence>
<reference evidence="4" key="1">
    <citation type="journal article" date="2013" name="Genome Announc.">
        <title>Genome sequence of the basidiomycetous yeast Pseudozyma antarctica T-34, a producer of the glycolipid biosurfactants mannosylerythritol lipids.</title>
        <authorList>
            <person name="Morita T."/>
            <person name="Koike H."/>
            <person name="Koyama Y."/>
            <person name="Hagiwara H."/>
            <person name="Ito E."/>
            <person name="Fukuoka T."/>
            <person name="Imura T."/>
            <person name="Machida M."/>
            <person name="Kitamoto D."/>
        </authorList>
    </citation>
    <scope>NUCLEOTIDE SEQUENCE [LARGE SCALE GENOMIC DNA]</scope>
    <source>
        <strain evidence="4">T-34</strain>
    </source>
</reference>
<dbReference type="EMBL" id="DF196785">
    <property type="protein sequence ID" value="GAC76161.1"/>
    <property type="molecule type" value="Genomic_DNA"/>
</dbReference>
<dbReference type="InterPro" id="IPR017946">
    <property type="entry name" value="PLC-like_Pdiesterase_TIM-brl"/>
</dbReference>
<dbReference type="AlphaFoldDB" id="M9LS22"/>
<accession>M9LS22</accession>
<name>M9LS22_PSEA3</name>
<dbReference type="PANTHER" id="PTHR22958">
    <property type="entry name" value="GLYCEROPHOSPHORYL DIESTER PHOSPHODIESTERASE"/>
    <property type="match status" value="1"/>
</dbReference>
<evidence type="ECO:0000313" key="4">
    <source>
        <dbReference type="Proteomes" id="UP000011976"/>
    </source>
</evidence>
<dbReference type="GO" id="GO:0008081">
    <property type="term" value="F:phosphoric diester hydrolase activity"/>
    <property type="evidence" value="ECO:0007669"/>
    <property type="project" value="InterPro"/>
</dbReference>
<dbReference type="PROSITE" id="PS51704">
    <property type="entry name" value="GP_PDE"/>
    <property type="match status" value="1"/>
</dbReference>
<dbReference type="GO" id="GO:0046475">
    <property type="term" value="P:glycerophospholipid catabolic process"/>
    <property type="evidence" value="ECO:0007669"/>
    <property type="project" value="TreeGrafter"/>
</dbReference>
<gene>
    <name evidence="3" type="ORF">PANT_19c00130</name>
</gene>
<evidence type="ECO:0000259" key="2">
    <source>
        <dbReference type="PROSITE" id="PS51704"/>
    </source>
</evidence>
<keyword evidence="1" id="KW-0378">Hydrolase</keyword>